<reference evidence="1 2" key="1">
    <citation type="submission" date="2013-04" db="EMBL/GenBank/DDBJ databases">
        <title>The Genome Sequence of Bacteroides thetaiotaomicron dnLKV9.</title>
        <authorList>
            <consortium name="The Broad Institute Genomics Platform"/>
            <consortium name="The Broad Institute Genome Sequencing Center for Infectious Disease"/>
            <person name="Earl A."/>
            <person name="Xavier R."/>
            <person name="Kuhn K."/>
            <person name="Stappenbeck T."/>
            <person name="Walker B."/>
            <person name="Young S."/>
            <person name="Zeng Q."/>
            <person name="Gargeya S."/>
            <person name="Fitzgerald M."/>
            <person name="Haas B."/>
            <person name="Abouelleil A."/>
            <person name="Allen A.W."/>
            <person name="Alvarado L."/>
            <person name="Arachchi H.M."/>
            <person name="Berlin A.M."/>
            <person name="Chapman S.B."/>
            <person name="Gainer-Dewar J."/>
            <person name="Goldberg J."/>
            <person name="Griggs A."/>
            <person name="Gujja S."/>
            <person name="Hansen M."/>
            <person name="Howarth C."/>
            <person name="Imamovic A."/>
            <person name="Ireland A."/>
            <person name="Larimer J."/>
            <person name="McCowan C."/>
            <person name="Murphy C."/>
            <person name="Pearson M."/>
            <person name="Poon T.W."/>
            <person name="Priest M."/>
            <person name="Roberts A."/>
            <person name="Saif S."/>
            <person name="Shea T."/>
            <person name="Sisk P."/>
            <person name="Sykes S."/>
            <person name="Wortman J."/>
            <person name="Nusbaum C."/>
            <person name="Birren B."/>
        </authorList>
    </citation>
    <scope>NUCLEOTIDE SEQUENCE [LARGE SCALE GENOMIC DNA]</scope>
    <source>
        <strain evidence="2">dnLKV9</strain>
    </source>
</reference>
<sequence>MTLASIYTLVSKNAIPKKIEDKTVSHSKKHFDISKSIAQPDEPQYYTVAEAMAKFNLI</sequence>
<dbReference type="PATRIC" id="fig|1235785.3.peg.2160"/>
<gene>
    <name evidence="1" type="ORF">C799_02159</name>
</gene>
<dbReference type="EMBL" id="ASSM01000009">
    <property type="protein sequence ID" value="EOS00312.1"/>
    <property type="molecule type" value="Genomic_DNA"/>
</dbReference>
<protein>
    <submittedName>
        <fullName evidence="1">Uncharacterized protein</fullName>
    </submittedName>
</protein>
<comment type="caution">
    <text evidence="1">The sequence shown here is derived from an EMBL/GenBank/DDBJ whole genome shotgun (WGS) entry which is preliminary data.</text>
</comment>
<dbReference type="AlphaFoldDB" id="R9H8F1"/>
<name>R9H8F1_BACT4</name>
<proteinExistence type="predicted"/>
<organism evidence="1 2">
    <name type="scientific">Bacteroides thetaiotaomicron dnLKV9</name>
    <dbReference type="NCBI Taxonomy" id="1235785"/>
    <lineage>
        <taxon>Bacteria</taxon>
        <taxon>Pseudomonadati</taxon>
        <taxon>Bacteroidota</taxon>
        <taxon>Bacteroidia</taxon>
        <taxon>Bacteroidales</taxon>
        <taxon>Bacteroidaceae</taxon>
        <taxon>Bacteroides</taxon>
    </lineage>
</organism>
<evidence type="ECO:0000313" key="1">
    <source>
        <dbReference type="EMBL" id="EOS00312.1"/>
    </source>
</evidence>
<evidence type="ECO:0000313" key="2">
    <source>
        <dbReference type="Proteomes" id="UP000014207"/>
    </source>
</evidence>
<dbReference type="HOGENOM" id="CLU_2970019_0_0_10"/>
<dbReference type="Proteomes" id="UP000014207">
    <property type="component" value="Unassembled WGS sequence"/>
</dbReference>
<accession>R9H8F1</accession>